<dbReference type="Pfam" id="PF00072">
    <property type="entry name" value="Response_reg"/>
    <property type="match status" value="1"/>
</dbReference>
<evidence type="ECO:0000313" key="5">
    <source>
        <dbReference type="Proteomes" id="UP001180487"/>
    </source>
</evidence>
<keyword evidence="1 2" id="KW-0597">Phosphoprotein</keyword>
<dbReference type="InterPro" id="IPR050595">
    <property type="entry name" value="Bact_response_regulator"/>
</dbReference>
<proteinExistence type="predicted"/>
<evidence type="ECO:0000256" key="2">
    <source>
        <dbReference type="PROSITE-ProRule" id="PRU00169"/>
    </source>
</evidence>
<keyword evidence="5" id="KW-1185">Reference proteome</keyword>
<gene>
    <name evidence="4" type="ORF">J2X19_001794</name>
</gene>
<evidence type="ECO:0000313" key="4">
    <source>
        <dbReference type="EMBL" id="MDR7377136.1"/>
    </source>
</evidence>
<accession>A0ABU2C730</accession>
<dbReference type="InterPro" id="IPR001789">
    <property type="entry name" value="Sig_transdc_resp-reg_receiver"/>
</dbReference>
<dbReference type="Gene3D" id="3.40.50.2300">
    <property type="match status" value="1"/>
</dbReference>
<dbReference type="PANTHER" id="PTHR44591">
    <property type="entry name" value="STRESS RESPONSE REGULATOR PROTEIN 1"/>
    <property type="match status" value="1"/>
</dbReference>
<dbReference type="PANTHER" id="PTHR44591:SF3">
    <property type="entry name" value="RESPONSE REGULATORY DOMAIN-CONTAINING PROTEIN"/>
    <property type="match status" value="1"/>
</dbReference>
<dbReference type="PROSITE" id="PS50110">
    <property type="entry name" value="RESPONSE_REGULATORY"/>
    <property type="match status" value="1"/>
</dbReference>
<dbReference type="SUPFAM" id="SSF52172">
    <property type="entry name" value="CheY-like"/>
    <property type="match status" value="1"/>
</dbReference>
<feature type="domain" description="Response regulatory" evidence="3">
    <location>
        <begin position="7"/>
        <end position="122"/>
    </location>
</feature>
<name>A0ABU2C730_9BURK</name>
<dbReference type="InterPro" id="IPR011006">
    <property type="entry name" value="CheY-like_superfamily"/>
</dbReference>
<comment type="caution">
    <text evidence="4">The sequence shown here is derived from an EMBL/GenBank/DDBJ whole genome shotgun (WGS) entry which is preliminary data.</text>
</comment>
<dbReference type="SMART" id="SM00448">
    <property type="entry name" value="REC"/>
    <property type="match status" value="1"/>
</dbReference>
<dbReference type="Proteomes" id="UP001180487">
    <property type="component" value="Unassembled WGS sequence"/>
</dbReference>
<evidence type="ECO:0000259" key="3">
    <source>
        <dbReference type="PROSITE" id="PS50110"/>
    </source>
</evidence>
<reference evidence="4 5" key="1">
    <citation type="submission" date="2023-07" db="EMBL/GenBank/DDBJ databases">
        <title>Sorghum-associated microbial communities from plants grown in Nebraska, USA.</title>
        <authorList>
            <person name="Schachtman D."/>
        </authorList>
    </citation>
    <scope>NUCLEOTIDE SEQUENCE [LARGE SCALE GENOMIC DNA]</scope>
    <source>
        <strain evidence="4 5">BE313</strain>
    </source>
</reference>
<sequence length="127" mass="13896">MPGTTVDILVVDDLVDAAESLALLMQGDGYQVRVALSGEQAIEALAQYQPLCVFLDFQMPGMDGLELAKYIRRKFGDDIVLVAYTGLAESNARVAETFAVVDHYFIKPIPPAEIRKIFPPKKPIGQA</sequence>
<dbReference type="EMBL" id="JAVDXT010000001">
    <property type="protein sequence ID" value="MDR7377136.1"/>
    <property type="molecule type" value="Genomic_DNA"/>
</dbReference>
<protein>
    <submittedName>
        <fullName evidence="4">CheY-like chemotaxis protein</fullName>
    </submittedName>
</protein>
<organism evidence="4 5">
    <name type="scientific">Rhodoferax ferrireducens</name>
    <dbReference type="NCBI Taxonomy" id="192843"/>
    <lineage>
        <taxon>Bacteria</taxon>
        <taxon>Pseudomonadati</taxon>
        <taxon>Pseudomonadota</taxon>
        <taxon>Betaproteobacteria</taxon>
        <taxon>Burkholderiales</taxon>
        <taxon>Comamonadaceae</taxon>
        <taxon>Rhodoferax</taxon>
    </lineage>
</organism>
<evidence type="ECO:0000256" key="1">
    <source>
        <dbReference type="ARBA" id="ARBA00022553"/>
    </source>
</evidence>
<feature type="modified residue" description="4-aspartylphosphate" evidence="2">
    <location>
        <position position="56"/>
    </location>
</feature>